<keyword evidence="4" id="KW-1185">Reference proteome</keyword>
<evidence type="ECO:0000313" key="3">
    <source>
        <dbReference type="EMBL" id="TDZ17696.1"/>
    </source>
</evidence>
<dbReference type="OrthoDB" id="4849475at2759"/>
<evidence type="ECO:0000313" key="4">
    <source>
        <dbReference type="Proteomes" id="UP000014480"/>
    </source>
</evidence>
<dbReference type="GO" id="GO:0006508">
    <property type="term" value="P:proteolysis"/>
    <property type="evidence" value="ECO:0007669"/>
    <property type="project" value="InterPro"/>
</dbReference>
<dbReference type="eggNOG" id="ENOG502SVSK">
    <property type="taxonomic scope" value="Eukaryota"/>
</dbReference>
<dbReference type="AlphaFoldDB" id="N4V6U3"/>
<evidence type="ECO:0000259" key="2">
    <source>
        <dbReference type="Pfam" id="PF00656"/>
    </source>
</evidence>
<name>N4V6U3_COLOR</name>
<gene>
    <name evidence="3" type="ORF">Cob_v009411</name>
</gene>
<dbReference type="STRING" id="1213857.N4V6U3"/>
<dbReference type="GO" id="GO:0004197">
    <property type="term" value="F:cysteine-type endopeptidase activity"/>
    <property type="evidence" value="ECO:0007669"/>
    <property type="project" value="InterPro"/>
</dbReference>
<dbReference type="Pfam" id="PF00656">
    <property type="entry name" value="Peptidase_C14"/>
    <property type="match status" value="1"/>
</dbReference>
<reference evidence="4" key="1">
    <citation type="journal article" date="2013" name="New Phytol.">
        <title>Comparative genomic and transcriptomic analyses reveal the hemibiotrophic stage shift of Colletotrichum fungi.</title>
        <authorList>
            <person name="Gan P."/>
            <person name="Ikeda K."/>
            <person name="Irieda H."/>
            <person name="Narusaka M."/>
            <person name="O'Connell R.J."/>
            <person name="Narusaka Y."/>
            <person name="Takano Y."/>
            <person name="Kubo Y."/>
            <person name="Shirasu K."/>
        </authorList>
    </citation>
    <scope>NUCLEOTIDE SEQUENCE [LARGE SCALE GENOMIC DNA]</scope>
    <source>
        <strain evidence="4">104-T / ATCC 96160 / CBS 514.97 / LARS 414 / MAFF 240422</strain>
    </source>
</reference>
<organism evidence="3 4">
    <name type="scientific">Colletotrichum orbiculare (strain 104-T / ATCC 96160 / CBS 514.97 / LARS 414 / MAFF 240422)</name>
    <name type="common">Cucumber anthracnose fungus</name>
    <name type="synonym">Colletotrichum lagenarium</name>
    <dbReference type="NCBI Taxonomy" id="1213857"/>
    <lineage>
        <taxon>Eukaryota</taxon>
        <taxon>Fungi</taxon>
        <taxon>Dikarya</taxon>
        <taxon>Ascomycota</taxon>
        <taxon>Pezizomycotina</taxon>
        <taxon>Sordariomycetes</taxon>
        <taxon>Hypocreomycetidae</taxon>
        <taxon>Glomerellales</taxon>
        <taxon>Glomerellaceae</taxon>
        <taxon>Colletotrichum</taxon>
        <taxon>Colletotrichum orbiculare species complex</taxon>
    </lineage>
</organism>
<accession>N4V6U3</accession>
<proteinExistence type="predicted"/>
<protein>
    <recommendedName>
        <fullName evidence="2">Peptidase C14 caspase domain-containing protein</fullName>
    </recommendedName>
</protein>
<dbReference type="InterPro" id="IPR011600">
    <property type="entry name" value="Pept_C14_caspase"/>
</dbReference>
<dbReference type="EMBL" id="AMCV02000028">
    <property type="protein sequence ID" value="TDZ17696.1"/>
    <property type="molecule type" value="Genomic_DNA"/>
</dbReference>
<comment type="caution">
    <text evidence="3">The sequence shown here is derived from an EMBL/GenBank/DDBJ whole genome shotgun (WGS) entry which is preliminary data.</text>
</comment>
<sequence>MPSATSFRILPPLADQLRAKPCMEPSLNGLMSDLLISTADETLRQTPESDMYSETSTRGQVMKVDCANVECSEPLVTPRQRYRRVHVRLIVWEEQDLNSLERELQKVHEAFSGYHYNVEVYRIPTRDATISLRRKIRQCNPAPKVPRLDTLVILYYYGHGGFSKVEKVEEKNGVVHKKKSTEFVLSGRQSGGVAISWKRIYRPILQLKCDTLVILDCCNAGASVLSGKELGKVSAIDRSFAKEILYSSGFESVSVSGLKHSFASMLADNLNDHLSSGLLDTPSLARDVAALAKQHYRERTKLVWGEVTVCEKTGRTVRKGIETRSYDTSNPGLFQLVPGRRGPIILQPLKIGASVRKKRRNTLMSGDGSESIETEEGPRRARRRLC</sequence>
<evidence type="ECO:0000256" key="1">
    <source>
        <dbReference type="SAM" id="MobiDB-lite"/>
    </source>
</evidence>
<feature type="domain" description="Peptidase C14 caspase" evidence="2">
    <location>
        <begin position="96"/>
        <end position="221"/>
    </location>
</feature>
<feature type="region of interest" description="Disordered" evidence="1">
    <location>
        <begin position="360"/>
        <end position="386"/>
    </location>
</feature>
<dbReference type="HOGENOM" id="CLU_715737_0_0_1"/>
<reference evidence="4" key="2">
    <citation type="journal article" date="2019" name="Mol. Plant Microbe Interact.">
        <title>Genome sequence resources for four phytopathogenic fungi from the Colletotrichum orbiculare species complex.</title>
        <authorList>
            <person name="Gan P."/>
            <person name="Tsushima A."/>
            <person name="Narusaka M."/>
            <person name="Narusaka Y."/>
            <person name="Takano Y."/>
            <person name="Kubo Y."/>
            <person name="Shirasu K."/>
        </authorList>
    </citation>
    <scope>GENOME REANNOTATION</scope>
    <source>
        <strain evidence="4">104-T / ATCC 96160 / CBS 514.97 / LARS 414 / MAFF 240422</strain>
    </source>
</reference>
<dbReference type="Proteomes" id="UP000014480">
    <property type="component" value="Unassembled WGS sequence"/>
</dbReference>